<comment type="caution">
    <text evidence="5">The sequence shown here is derived from an EMBL/GenBank/DDBJ whole genome shotgun (WGS) entry which is preliminary data.</text>
</comment>
<evidence type="ECO:0000313" key="5">
    <source>
        <dbReference type="EMBL" id="KAG5516738.1"/>
    </source>
</evidence>
<dbReference type="InterPro" id="IPR050232">
    <property type="entry name" value="FBL13/AtMIF1-like"/>
</dbReference>
<evidence type="ECO:0000256" key="1">
    <source>
        <dbReference type="SAM" id="MobiDB-lite"/>
    </source>
</evidence>
<evidence type="ECO:0000259" key="2">
    <source>
        <dbReference type="Pfam" id="PF00646"/>
    </source>
</evidence>
<dbReference type="Pfam" id="PF00646">
    <property type="entry name" value="F-box"/>
    <property type="match status" value="1"/>
</dbReference>
<dbReference type="InterPro" id="IPR032675">
    <property type="entry name" value="LRR_dom_sf"/>
</dbReference>
<dbReference type="CDD" id="cd22160">
    <property type="entry name" value="F-box_AtFBL13-like"/>
    <property type="match status" value="1"/>
</dbReference>
<dbReference type="PANTHER" id="PTHR31900">
    <property type="entry name" value="F-BOX/RNI SUPERFAMILY PROTEIN-RELATED"/>
    <property type="match status" value="1"/>
</dbReference>
<evidence type="ECO:0000313" key="6">
    <source>
        <dbReference type="Proteomes" id="UP000823749"/>
    </source>
</evidence>
<evidence type="ECO:0000259" key="3">
    <source>
        <dbReference type="Pfam" id="PF08387"/>
    </source>
</evidence>
<accession>A0AAV6HS99</accession>
<dbReference type="InterPro" id="IPR001810">
    <property type="entry name" value="F-box_dom"/>
</dbReference>
<gene>
    <name evidence="5" type="ORF">RHGRI_037466</name>
</gene>
<dbReference type="PANTHER" id="PTHR31900:SF32">
    <property type="entry name" value="F-BOX_RNI_FBD-LIKE DOMAIN PROTEIN"/>
    <property type="match status" value="1"/>
</dbReference>
<feature type="domain" description="F-box" evidence="2">
    <location>
        <begin position="57"/>
        <end position="96"/>
    </location>
</feature>
<evidence type="ECO:0000259" key="4">
    <source>
        <dbReference type="Pfam" id="PF24758"/>
    </source>
</evidence>
<organism evidence="5 6">
    <name type="scientific">Rhododendron griersonianum</name>
    <dbReference type="NCBI Taxonomy" id="479676"/>
    <lineage>
        <taxon>Eukaryota</taxon>
        <taxon>Viridiplantae</taxon>
        <taxon>Streptophyta</taxon>
        <taxon>Embryophyta</taxon>
        <taxon>Tracheophyta</taxon>
        <taxon>Spermatophyta</taxon>
        <taxon>Magnoliopsida</taxon>
        <taxon>eudicotyledons</taxon>
        <taxon>Gunneridae</taxon>
        <taxon>Pentapetalae</taxon>
        <taxon>asterids</taxon>
        <taxon>Ericales</taxon>
        <taxon>Ericaceae</taxon>
        <taxon>Ericoideae</taxon>
        <taxon>Rhodoreae</taxon>
        <taxon>Rhododendron</taxon>
    </lineage>
</organism>
<dbReference type="AlphaFoldDB" id="A0AAV6HS99"/>
<feature type="region of interest" description="Disordered" evidence="1">
    <location>
        <begin position="1"/>
        <end position="55"/>
    </location>
</feature>
<feature type="domain" description="F-box/LRR-repeat protein 15/At3g58940/PEG3-like LRR" evidence="4">
    <location>
        <begin position="151"/>
        <end position="298"/>
    </location>
</feature>
<dbReference type="InterPro" id="IPR036047">
    <property type="entry name" value="F-box-like_dom_sf"/>
</dbReference>
<proteinExistence type="predicted"/>
<dbReference type="SUPFAM" id="SSF52047">
    <property type="entry name" value="RNI-like"/>
    <property type="match status" value="1"/>
</dbReference>
<dbReference type="InterPro" id="IPR053781">
    <property type="entry name" value="F-box_AtFBL13-like"/>
</dbReference>
<feature type="domain" description="FBD" evidence="3">
    <location>
        <begin position="444"/>
        <end position="485"/>
    </location>
</feature>
<dbReference type="Pfam" id="PF24758">
    <property type="entry name" value="LRR_At5g56370"/>
    <property type="match status" value="1"/>
</dbReference>
<dbReference type="EMBL" id="JACTNZ010000013">
    <property type="protein sequence ID" value="KAG5516739.1"/>
    <property type="molecule type" value="Genomic_DNA"/>
</dbReference>
<name>A0AAV6HS99_9ERIC</name>
<feature type="compositionally biased region" description="Polar residues" evidence="1">
    <location>
        <begin position="24"/>
        <end position="37"/>
    </location>
</feature>
<keyword evidence="6" id="KW-1185">Reference proteome</keyword>
<dbReference type="SUPFAM" id="SSF81383">
    <property type="entry name" value="F-box domain"/>
    <property type="match status" value="1"/>
</dbReference>
<dbReference type="Pfam" id="PF08387">
    <property type="entry name" value="FBD"/>
    <property type="match status" value="1"/>
</dbReference>
<protein>
    <recommendedName>
        <fullName evidence="7">F-box domain-containing protein</fullName>
    </recommendedName>
</protein>
<dbReference type="EMBL" id="JACTNZ010000013">
    <property type="protein sequence ID" value="KAG5516738.1"/>
    <property type="molecule type" value="Genomic_DNA"/>
</dbReference>
<dbReference type="Gene3D" id="3.80.10.10">
    <property type="entry name" value="Ribonuclease Inhibitor"/>
    <property type="match status" value="1"/>
</dbReference>
<evidence type="ECO:0008006" key="7">
    <source>
        <dbReference type="Google" id="ProtNLM"/>
    </source>
</evidence>
<feature type="compositionally biased region" description="Basic and acidic residues" evidence="1">
    <location>
        <begin position="10"/>
        <end position="23"/>
    </location>
</feature>
<reference evidence="5 6" key="1">
    <citation type="submission" date="2020-08" db="EMBL/GenBank/DDBJ databases">
        <title>Plant Genome Project.</title>
        <authorList>
            <person name="Zhang R.-G."/>
        </authorList>
    </citation>
    <scope>NUCLEOTIDE SEQUENCE [LARGE SCALE GENOMIC DNA]</scope>
    <source>
        <strain evidence="5">WSP0</strain>
        <tissue evidence="5">Leaf</tissue>
    </source>
</reference>
<dbReference type="Proteomes" id="UP000823749">
    <property type="component" value="Chromosome 13"/>
</dbReference>
<dbReference type="InterPro" id="IPR055411">
    <property type="entry name" value="LRR_FXL15/At3g58940/PEG3-like"/>
</dbReference>
<sequence length="518" mass="59627">MSTESDNESGDGHDLDHHGRISRDSTSPVNELSSHLESSPKRRRRRGGRSESTVDRISKLSDHSLLHILSFLPIEDAIKTQLLSKRWQYLWTYLPSLVFRSYRSDFVERDVFEFADFVDRTLTLCKCSKLKKFAVNFCSSYDPRTETKVNLWTRFAVGKGTEVLHLNFNASEDPEDPLVAYCPYELPRRLYSSSSFRELHFSLCRVTPKGVVGWNSLKKLSIGYVVLSDELIQKILRGSPVLEILELYYFQGVSRLHLSYASLKKLILREYWDDINNSDDSKLEISAPYLQSLEMLGCLERKNCRLLDVSSLVDATLSFDLRHEEDVLEDYERDQNILTRLLESLAHVKNITLGTWALQVLSIMEAKFSPSPLLKCVCLTLDAGISKTILPGIQNLLGSSPNLETLVITLSPSNGYHEHFGETLTKLCNFDEKHYWKSQKRAFGCLMLHLKKVKFAGVRWLYHDVNFAFVQFLLENARVLQKMVFDALRDDVKMNTEFVQKILSFPRSSPNAMVMFYE</sequence>
<dbReference type="InterPro" id="IPR006566">
    <property type="entry name" value="FBD"/>
</dbReference>
<dbReference type="Gene3D" id="1.20.1280.50">
    <property type="match status" value="1"/>
</dbReference>